<dbReference type="GO" id="GO:0004674">
    <property type="term" value="F:protein serine/threonine kinase activity"/>
    <property type="evidence" value="ECO:0007669"/>
    <property type="project" value="UniProtKB-KW"/>
</dbReference>
<dbReference type="PANTHER" id="PTHR43289">
    <property type="entry name" value="MITOGEN-ACTIVATED PROTEIN KINASE KINASE KINASE 20-RELATED"/>
    <property type="match status" value="1"/>
</dbReference>
<dbReference type="GO" id="GO:0005524">
    <property type="term" value="F:ATP binding"/>
    <property type="evidence" value="ECO:0007669"/>
    <property type="project" value="UniProtKB-UniRule"/>
</dbReference>
<accession>A0A4S5E7Q4</accession>
<evidence type="ECO:0000256" key="2">
    <source>
        <dbReference type="ARBA" id="ARBA00022527"/>
    </source>
</evidence>
<evidence type="ECO:0000256" key="4">
    <source>
        <dbReference type="ARBA" id="ARBA00022741"/>
    </source>
</evidence>
<comment type="caution">
    <text evidence="11">The sequence shown here is derived from an EMBL/GenBank/DDBJ whole genome shotgun (WGS) entry which is preliminary data.</text>
</comment>
<feature type="compositionally biased region" description="Low complexity" evidence="8">
    <location>
        <begin position="333"/>
        <end position="344"/>
    </location>
</feature>
<dbReference type="OrthoDB" id="3778994at2"/>
<keyword evidence="9" id="KW-0472">Membrane</keyword>
<dbReference type="CDD" id="cd14014">
    <property type="entry name" value="STKc_PknB_like"/>
    <property type="match status" value="1"/>
</dbReference>
<evidence type="ECO:0000256" key="7">
    <source>
        <dbReference type="PROSITE-ProRule" id="PRU10141"/>
    </source>
</evidence>
<dbReference type="InterPro" id="IPR000719">
    <property type="entry name" value="Prot_kinase_dom"/>
</dbReference>
<keyword evidence="5 11" id="KW-0418">Kinase</keyword>
<evidence type="ECO:0000256" key="3">
    <source>
        <dbReference type="ARBA" id="ARBA00022679"/>
    </source>
</evidence>
<dbReference type="PROSITE" id="PS50011">
    <property type="entry name" value="PROTEIN_KINASE_DOM"/>
    <property type="match status" value="1"/>
</dbReference>
<feature type="region of interest" description="Disordered" evidence="8">
    <location>
        <begin position="422"/>
        <end position="444"/>
    </location>
</feature>
<feature type="binding site" evidence="7">
    <location>
        <position position="40"/>
    </location>
    <ligand>
        <name>ATP</name>
        <dbReference type="ChEBI" id="CHEBI:30616"/>
    </ligand>
</feature>
<dbReference type="Pfam" id="PF00069">
    <property type="entry name" value="Pkinase"/>
    <property type="match status" value="1"/>
</dbReference>
<keyword evidence="12" id="KW-1185">Reference proteome</keyword>
<feature type="domain" description="Protein kinase" evidence="10">
    <location>
        <begin position="12"/>
        <end position="318"/>
    </location>
</feature>
<dbReference type="EMBL" id="SSWH01000003">
    <property type="protein sequence ID" value="THJ67522.1"/>
    <property type="molecule type" value="Genomic_DNA"/>
</dbReference>
<dbReference type="Proteomes" id="UP000305233">
    <property type="component" value="Unassembled WGS sequence"/>
</dbReference>
<dbReference type="SUPFAM" id="SSF56112">
    <property type="entry name" value="Protein kinase-like (PK-like)"/>
    <property type="match status" value="1"/>
</dbReference>
<dbReference type="PROSITE" id="PS00107">
    <property type="entry name" value="PROTEIN_KINASE_ATP"/>
    <property type="match status" value="1"/>
</dbReference>
<sequence>MSDDERPTAAGLSVGRLLGAGGSSSVWLVEDRDGQRFALKVLRVPREDGVAVHGVPSEDGATRRGRRAARTDSLYPGGPTAPDRPERTLGDVGGASSADRSAASAVMWRELRLLLRFSHDHLLRVHRIVETDLGPGMLMDFAPGGSLLGLLTSRGPLPVAEVVTALVPIAQALGYLHDQGALHGDVTPGNILFASDGRPLLGDFGTGRLLGGDRPSSGGTPGFLDPAHPGSFDPGVDVFALSAVAWFALTGRIPGPTDERPPLSLMVPEVPVQLMRLIEDGLSSDRDRRPSAGDFARTLMRAATPIPVDLVPAVHASVLPELLTRRAGPDPAPTAAGLPGLAGRSRARRTPARAPGRARQRPGEAPAGRRVRRGSSPARRQRGRRPGLSRGLPALLGGGVALLLLIAGLTLAIGGRGAPATLPTDAGADHGVDQGTPGPEHAIQEQNDPLTALSRLVAARAAAFAAADPALLADVDVEGSPAMSADTEAVEALAEAGRKLAGLSITIHGAAVLSDEDQEFVPALGELPAAATAPATQVRLVRATAVLSSYTTVRTVDPGRSANASVPSAASDPTIAQGQQQLIFVLWNSGAGWRIHSVLSPPQ</sequence>
<dbReference type="InterPro" id="IPR017441">
    <property type="entry name" value="Protein_kinase_ATP_BS"/>
</dbReference>
<feature type="transmembrane region" description="Helical" evidence="9">
    <location>
        <begin position="392"/>
        <end position="413"/>
    </location>
</feature>
<evidence type="ECO:0000313" key="11">
    <source>
        <dbReference type="EMBL" id="THJ67522.1"/>
    </source>
</evidence>
<evidence type="ECO:0000256" key="5">
    <source>
        <dbReference type="ARBA" id="ARBA00022777"/>
    </source>
</evidence>
<feature type="compositionally biased region" description="Basic residues" evidence="8">
    <location>
        <begin position="345"/>
        <end position="360"/>
    </location>
</feature>
<dbReference type="InterPro" id="IPR011009">
    <property type="entry name" value="Kinase-like_dom_sf"/>
</dbReference>
<keyword evidence="4 7" id="KW-0547">Nucleotide-binding</keyword>
<evidence type="ECO:0000256" key="1">
    <source>
        <dbReference type="ARBA" id="ARBA00012513"/>
    </source>
</evidence>
<evidence type="ECO:0000313" key="12">
    <source>
        <dbReference type="Proteomes" id="UP000305233"/>
    </source>
</evidence>
<evidence type="ECO:0000256" key="9">
    <source>
        <dbReference type="SAM" id="Phobius"/>
    </source>
</evidence>
<evidence type="ECO:0000256" key="8">
    <source>
        <dbReference type="SAM" id="MobiDB-lite"/>
    </source>
</evidence>
<name>A0A4S5E7Q4_9MICC</name>
<feature type="region of interest" description="Disordered" evidence="8">
    <location>
        <begin position="51"/>
        <end position="97"/>
    </location>
</feature>
<dbReference type="Gene3D" id="1.10.510.10">
    <property type="entry name" value="Transferase(Phosphotransferase) domain 1"/>
    <property type="match status" value="1"/>
</dbReference>
<protein>
    <recommendedName>
        <fullName evidence="1">non-specific serine/threonine protein kinase</fullName>
        <ecNumber evidence="1">2.7.11.1</ecNumber>
    </recommendedName>
</protein>
<keyword evidence="9" id="KW-1133">Transmembrane helix</keyword>
<proteinExistence type="predicted"/>
<keyword evidence="6 7" id="KW-0067">ATP-binding</keyword>
<feature type="region of interest" description="Disordered" evidence="8">
    <location>
        <begin position="325"/>
        <end position="391"/>
    </location>
</feature>
<dbReference type="RefSeq" id="WP_136453461.1">
    <property type="nucleotide sequence ID" value="NZ_SSWH01000003.1"/>
</dbReference>
<reference evidence="11 12" key="1">
    <citation type="submission" date="2019-04" db="EMBL/GenBank/DDBJ databases">
        <authorList>
            <person name="Liu Q."/>
            <person name="Xin Y.-H."/>
        </authorList>
    </citation>
    <scope>NUCLEOTIDE SEQUENCE [LARGE SCALE GENOMIC DNA]</scope>
    <source>
        <strain evidence="11 12">AM23</strain>
    </source>
</reference>
<dbReference type="PANTHER" id="PTHR43289:SF6">
    <property type="entry name" value="SERINE_THREONINE-PROTEIN KINASE NEKL-3"/>
    <property type="match status" value="1"/>
</dbReference>
<dbReference type="EC" id="2.7.11.1" evidence="1"/>
<feature type="compositionally biased region" description="Basic residues" evidence="8">
    <location>
        <begin position="369"/>
        <end position="387"/>
    </location>
</feature>
<dbReference type="AlphaFoldDB" id="A0A4S5E7Q4"/>
<organism evidence="11 12">
    <name type="scientific">Arthrobacter echini</name>
    <dbReference type="NCBI Taxonomy" id="1529066"/>
    <lineage>
        <taxon>Bacteria</taxon>
        <taxon>Bacillati</taxon>
        <taxon>Actinomycetota</taxon>
        <taxon>Actinomycetes</taxon>
        <taxon>Micrococcales</taxon>
        <taxon>Micrococcaceae</taxon>
        <taxon>Arthrobacter</taxon>
    </lineage>
</organism>
<evidence type="ECO:0000256" key="6">
    <source>
        <dbReference type="ARBA" id="ARBA00022840"/>
    </source>
</evidence>
<keyword evidence="2 11" id="KW-0723">Serine/threonine-protein kinase</keyword>
<gene>
    <name evidence="11" type="ORF">E8P82_05360</name>
</gene>
<keyword evidence="9" id="KW-0812">Transmembrane</keyword>
<evidence type="ECO:0000259" key="10">
    <source>
        <dbReference type="PROSITE" id="PS50011"/>
    </source>
</evidence>
<keyword evidence="3" id="KW-0808">Transferase</keyword>